<keyword evidence="3" id="KW-0012">Acyltransferase</keyword>
<dbReference type="GO" id="GO:0016020">
    <property type="term" value="C:membrane"/>
    <property type="evidence" value="ECO:0007669"/>
    <property type="project" value="TreeGrafter"/>
</dbReference>
<accession>A0A1H4TX06</accession>
<feature type="transmembrane region" description="Helical" evidence="1">
    <location>
        <begin position="310"/>
        <end position="332"/>
    </location>
</feature>
<dbReference type="InterPro" id="IPR002656">
    <property type="entry name" value="Acyl_transf_3_dom"/>
</dbReference>
<dbReference type="Pfam" id="PF01757">
    <property type="entry name" value="Acyl_transf_3"/>
    <property type="match status" value="1"/>
</dbReference>
<protein>
    <submittedName>
        <fullName evidence="3">Peptidoglycan/LPS O-acetylase OafA/YrhL, contains acyltransferase and SGNH-hydrolase domains</fullName>
    </submittedName>
</protein>
<proteinExistence type="predicted"/>
<keyword evidence="1" id="KW-0812">Transmembrane</keyword>
<evidence type="ECO:0000256" key="1">
    <source>
        <dbReference type="SAM" id="Phobius"/>
    </source>
</evidence>
<dbReference type="GO" id="GO:0016787">
    <property type="term" value="F:hydrolase activity"/>
    <property type="evidence" value="ECO:0007669"/>
    <property type="project" value="UniProtKB-KW"/>
</dbReference>
<evidence type="ECO:0000313" key="4">
    <source>
        <dbReference type="Proteomes" id="UP000182409"/>
    </source>
</evidence>
<feature type="transmembrane region" description="Helical" evidence="1">
    <location>
        <begin position="72"/>
        <end position="92"/>
    </location>
</feature>
<keyword evidence="3" id="KW-0808">Transferase</keyword>
<gene>
    <name evidence="3" type="ORF">SAMN05443244_3886</name>
</gene>
<name>A0A1H4TX06_9BACT</name>
<evidence type="ECO:0000259" key="2">
    <source>
        <dbReference type="Pfam" id="PF01757"/>
    </source>
</evidence>
<dbReference type="PANTHER" id="PTHR23028">
    <property type="entry name" value="ACETYLTRANSFERASE"/>
    <property type="match status" value="1"/>
</dbReference>
<organism evidence="3 4">
    <name type="scientific">Terriglobus roseus</name>
    <dbReference type="NCBI Taxonomy" id="392734"/>
    <lineage>
        <taxon>Bacteria</taxon>
        <taxon>Pseudomonadati</taxon>
        <taxon>Acidobacteriota</taxon>
        <taxon>Terriglobia</taxon>
        <taxon>Terriglobales</taxon>
        <taxon>Acidobacteriaceae</taxon>
        <taxon>Terriglobus</taxon>
    </lineage>
</organism>
<keyword evidence="1" id="KW-0472">Membrane</keyword>
<dbReference type="AlphaFoldDB" id="A0A1H4TX06"/>
<keyword evidence="1" id="KW-1133">Transmembrane helix</keyword>
<feature type="transmembrane region" description="Helical" evidence="1">
    <location>
        <begin position="222"/>
        <end position="243"/>
    </location>
</feature>
<feature type="transmembrane region" description="Helical" evidence="1">
    <location>
        <begin position="166"/>
        <end position="187"/>
    </location>
</feature>
<dbReference type="PANTHER" id="PTHR23028:SF53">
    <property type="entry name" value="ACYL_TRANSF_3 DOMAIN-CONTAINING PROTEIN"/>
    <property type="match status" value="1"/>
</dbReference>
<sequence>MTHLPPPSESPRTEAQNHFFWIDILRGLAAFAVVVYHCRVDMWIGFKRIAASPALYSRFDHWTAYLSAPVPFFRSGVMLFFLISGFCIHYPYAAGGRDLTLRSYSVRRFFRIYPPYLMAVLIALVVEYVCFHLVRMPRSAPSKVLQTIFMVQNYGADPYQMKGDPALWSLPIELELYLLYPIFWALLQWRGWKVSYTVVCITSFSALAVILATPMLRDRFQTIGQVGNSLMYWVIWCGGAWLAEEIRRGTTNTFLKTELFLAVFSGVVAVSSTATNWPIEYQELLWGAFWFLMLRAGLRKAHLLEYLAPNVAKGFALLGTISYSLYLIHYPFFKLCSALWLMHFHHQQTNFLVALLFAVATLPIAYLFYILFERPFHRMAQRLGRSSERPAAKGVVSETLLSRRPANNQAS</sequence>
<keyword evidence="3" id="KW-0378">Hydrolase</keyword>
<feature type="transmembrane region" description="Helical" evidence="1">
    <location>
        <begin position="194"/>
        <end position="216"/>
    </location>
</feature>
<dbReference type="InterPro" id="IPR050879">
    <property type="entry name" value="Acyltransferase_3"/>
</dbReference>
<feature type="transmembrane region" description="Helical" evidence="1">
    <location>
        <begin position="352"/>
        <end position="372"/>
    </location>
</feature>
<dbReference type="Proteomes" id="UP000182409">
    <property type="component" value="Unassembled WGS sequence"/>
</dbReference>
<feature type="domain" description="Acyltransferase 3" evidence="2">
    <location>
        <begin position="20"/>
        <end position="369"/>
    </location>
</feature>
<evidence type="ECO:0000313" key="3">
    <source>
        <dbReference type="EMBL" id="SEC60967.1"/>
    </source>
</evidence>
<dbReference type="GO" id="GO:0000271">
    <property type="term" value="P:polysaccharide biosynthetic process"/>
    <property type="evidence" value="ECO:0007669"/>
    <property type="project" value="TreeGrafter"/>
</dbReference>
<dbReference type="GO" id="GO:0016747">
    <property type="term" value="F:acyltransferase activity, transferring groups other than amino-acyl groups"/>
    <property type="evidence" value="ECO:0007669"/>
    <property type="project" value="InterPro"/>
</dbReference>
<feature type="transmembrane region" description="Helical" evidence="1">
    <location>
        <begin position="113"/>
        <end position="134"/>
    </location>
</feature>
<dbReference type="EMBL" id="FNSD01000001">
    <property type="protein sequence ID" value="SEC60967.1"/>
    <property type="molecule type" value="Genomic_DNA"/>
</dbReference>
<reference evidence="3 4" key="1">
    <citation type="submission" date="2016-10" db="EMBL/GenBank/DDBJ databases">
        <authorList>
            <person name="de Groot N.N."/>
        </authorList>
    </citation>
    <scope>NUCLEOTIDE SEQUENCE [LARGE SCALE GENOMIC DNA]</scope>
    <source>
        <strain evidence="3 4">AB35.6</strain>
    </source>
</reference>